<sequence>MAQIFEATIVYIEQAVEELSSSPLYIRKLAESLTFRDFIQFLSTSAPHITAPIPEEGVQTCAAQTKKLEEEKKAKGREAPIDDRPESSKRPKQSVKQIIDQSGNQTGEQPGNGKDLPQLANELDQNEAVVGAATGSNETIVVHTASISKTRTMYEKEFGIMSANAAVVDPMKQHWFTFRTFNRCRHFNVKQEINDMFSECQKHLVFFRVKKELLRYLEDRKAVPGSRIEIPSAWNIGALKTITSKSWDAKIRRAYAQMKLYYSVNEKIASGFKPVNHGHLYDEIFGALKTITSKSCDAKIRRAYAQMKLYYSVNEKIASGFKPVNHGPLYDERDYLHELGLRAAGKVSDKEKD</sequence>
<name>A0AAD9ZA36_9LECA</name>
<evidence type="ECO:0000256" key="1">
    <source>
        <dbReference type="SAM" id="MobiDB-lite"/>
    </source>
</evidence>
<dbReference type="EMBL" id="JASNWA010000007">
    <property type="protein sequence ID" value="KAK3172982.1"/>
    <property type="molecule type" value="Genomic_DNA"/>
</dbReference>
<accession>A0AAD9ZA36</accession>
<keyword evidence="3" id="KW-1185">Reference proteome</keyword>
<feature type="compositionally biased region" description="Basic and acidic residues" evidence="1">
    <location>
        <begin position="69"/>
        <end position="89"/>
    </location>
</feature>
<reference evidence="2" key="1">
    <citation type="submission" date="2022-11" db="EMBL/GenBank/DDBJ databases">
        <title>Chromosomal genome sequence assembly and mating type (MAT) locus characterization of the leprose asexual lichenized fungus Lepraria neglecta (Nyl.) Erichsen.</title>
        <authorList>
            <person name="Allen J.L."/>
            <person name="Pfeffer B."/>
        </authorList>
    </citation>
    <scope>NUCLEOTIDE SEQUENCE</scope>
    <source>
        <strain evidence="2">Allen 5258</strain>
    </source>
</reference>
<dbReference type="Proteomes" id="UP001276659">
    <property type="component" value="Unassembled WGS sequence"/>
</dbReference>
<protein>
    <submittedName>
        <fullName evidence="2">Uncharacterized protein</fullName>
    </submittedName>
</protein>
<organism evidence="2 3">
    <name type="scientific">Lepraria neglecta</name>
    <dbReference type="NCBI Taxonomy" id="209136"/>
    <lineage>
        <taxon>Eukaryota</taxon>
        <taxon>Fungi</taxon>
        <taxon>Dikarya</taxon>
        <taxon>Ascomycota</taxon>
        <taxon>Pezizomycotina</taxon>
        <taxon>Lecanoromycetes</taxon>
        <taxon>OSLEUM clade</taxon>
        <taxon>Lecanoromycetidae</taxon>
        <taxon>Lecanorales</taxon>
        <taxon>Lecanorineae</taxon>
        <taxon>Stereocaulaceae</taxon>
        <taxon>Lepraria</taxon>
    </lineage>
</organism>
<feature type="region of interest" description="Disordered" evidence="1">
    <location>
        <begin position="69"/>
        <end position="97"/>
    </location>
</feature>
<gene>
    <name evidence="2" type="ORF">OEA41_006310</name>
</gene>
<dbReference type="AlphaFoldDB" id="A0AAD9ZA36"/>
<evidence type="ECO:0000313" key="3">
    <source>
        <dbReference type="Proteomes" id="UP001276659"/>
    </source>
</evidence>
<comment type="caution">
    <text evidence="2">The sequence shown here is derived from an EMBL/GenBank/DDBJ whole genome shotgun (WGS) entry which is preliminary data.</text>
</comment>
<proteinExistence type="predicted"/>
<evidence type="ECO:0000313" key="2">
    <source>
        <dbReference type="EMBL" id="KAK3172982.1"/>
    </source>
</evidence>